<accession>A0AB34U4L2</accession>
<dbReference type="Gene3D" id="1.10.30.50">
    <property type="match status" value="1"/>
</dbReference>
<dbReference type="GO" id="GO:0008270">
    <property type="term" value="F:zinc ion binding"/>
    <property type="evidence" value="ECO:0007669"/>
    <property type="project" value="InterPro"/>
</dbReference>
<dbReference type="InterPro" id="IPR051083">
    <property type="entry name" value="GrpII_Intron_Splice-Mob/Def"/>
</dbReference>
<dbReference type="GO" id="GO:0003676">
    <property type="term" value="F:nucleic acid binding"/>
    <property type="evidence" value="ECO:0007669"/>
    <property type="project" value="InterPro"/>
</dbReference>
<dbReference type="InterPro" id="IPR043502">
    <property type="entry name" value="DNA/RNA_pol_sf"/>
</dbReference>
<dbReference type="InterPro" id="IPR030931">
    <property type="entry name" value="Group_II_RT_mat"/>
</dbReference>
<dbReference type="PANTHER" id="PTHR34047:SF8">
    <property type="entry name" value="PROTEIN YKFC"/>
    <property type="match status" value="1"/>
</dbReference>
<gene>
    <name evidence="3" type="ORF">ALO67_04618</name>
</gene>
<dbReference type="InterPro" id="IPR002711">
    <property type="entry name" value="HNH"/>
</dbReference>
<dbReference type="PANTHER" id="PTHR34047">
    <property type="entry name" value="NUCLEAR INTRON MATURASE 1, MITOCHONDRIAL-RELATED"/>
    <property type="match status" value="1"/>
</dbReference>
<dbReference type="EMBL" id="LJQN01000108">
    <property type="protein sequence ID" value="KPX53178.1"/>
    <property type="molecule type" value="Genomic_DNA"/>
</dbReference>
<dbReference type="Proteomes" id="UP000050545">
    <property type="component" value="Unassembled WGS sequence"/>
</dbReference>
<evidence type="ECO:0000259" key="2">
    <source>
        <dbReference type="PROSITE" id="PS50878"/>
    </source>
</evidence>
<dbReference type="GO" id="GO:0004519">
    <property type="term" value="F:endonuclease activity"/>
    <property type="evidence" value="ECO:0007669"/>
    <property type="project" value="InterPro"/>
</dbReference>
<organism evidence="3 4">
    <name type="scientific">Pseudomonas amygdali pv. hibisci</name>
    <dbReference type="NCBI Taxonomy" id="251723"/>
    <lineage>
        <taxon>Bacteria</taxon>
        <taxon>Pseudomonadati</taxon>
        <taxon>Pseudomonadota</taxon>
        <taxon>Gammaproteobacteria</taxon>
        <taxon>Pseudomonadales</taxon>
        <taxon>Pseudomonadaceae</taxon>
        <taxon>Pseudomonas</taxon>
        <taxon>Pseudomonas amygdali</taxon>
    </lineage>
</organism>
<dbReference type="GO" id="GO:0003964">
    <property type="term" value="F:RNA-directed DNA polymerase activity"/>
    <property type="evidence" value="ECO:0007669"/>
    <property type="project" value="UniProtKB-KW"/>
</dbReference>
<dbReference type="Pfam" id="PF13655">
    <property type="entry name" value="RVT_N"/>
    <property type="match status" value="1"/>
</dbReference>
<dbReference type="PROSITE" id="PS50878">
    <property type="entry name" value="RT_POL"/>
    <property type="match status" value="1"/>
</dbReference>
<name>A0AB34U4L2_PSEA0</name>
<reference evidence="3 4" key="1">
    <citation type="submission" date="2015-09" db="EMBL/GenBank/DDBJ databases">
        <title>Genome announcement of multiple Pseudomonas syringae strains.</title>
        <authorList>
            <person name="Thakur S."/>
            <person name="Wang P.W."/>
            <person name="Gong Y."/>
            <person name="Weir B.S."/>
            <person name="Guttman D.S."/>
        </authorList>
    </citation>
    <scope>NUCLEOTIDE SEQUENCE [LARGE SCALE GENOMIC DNA]</scope>
    <source>
        <strain evidence="3 4">ICMP9623</strain>
    </source>
</reference>
<dbReference type="CDD" id="cd01651">
    <property type="entry name" value="RT_G2_intron"/>
    <property type="match status" value="1"/>
</dbReference>
<comment type="caution">
    <text evidence="3">The sequence shown here is derived from an EMBL/GenBank/DDBJ whole genome shotgun (WGS) entry which is preliminary data.</text>
</comment>
<dbReference type="InterPro" id="IPR003615">
    <property type="entry name" value="HNH_nuc"/>
</dbReference>
<comment type="similarity">
    <text evidence="1">Belongs to the bacterial reverse transcriptase family.</text>
</comment>
<dbReference type="InterPro" id="IPR025960">
    <property type="entry name" value="RVT_N"/>
</dbReference>
<dbReference type="Pfam" id="PF08388">
    <property type="entry name" value="GIIM"/>
    <property type="match status" value="1"/>
</dbReference>
<dbReference type="AlphaFoldDB" id="A0AB34U4L2"/>
<dbReference type="NCBIfam" id="TIGR04416">
    <property type="entry name" value="group_II_RT_mat"/>
    <property type="match status" value="1"/>
</dbReference>
<evidence type="ECO:0000313" key="3">
    <source>
        <dbReference type="EMBL" id="KPX53178.1"/>
    </source>
</evidence>
<evidence type="ECO:0000313" key="4">
    <source>
        <dbReference type="Proteomes" id="UP000050545"/>
    </source>
</evidence>
<dbReference type="Pfam" id="PF00078">
    <property type="entry name" value="RVT_1"/>
    <property type="match status" value="1"/>
</dbReference>
<sequence length="589" mass="67620">MVFLYEKTCPTFYKRELQMTTQEIACAGAPSHESVTWHSIDWAKCHREVRRLQARIVKATREGKHGKVKALQWILTHSFSGKALAVRRVTENQGKRTPGVDRVTWSTPETKSEAVLSLRRHGYRPRPLRRIYIPKANGKKRPLGIPTMKDRAMQALYLLALEPIAETTGDKDSYGFRPGRSVADAIRQCHTVLAWKRSAEWVLEADIEGCFDNISHDWLAENIPMDKAILKSWLKAGYVESGSLFPTEAGTPQGGIISPVLANMALDGLQEVLGKSFFRTRRQNKHYDPKANFVRYADDFIVTGYSRELLETEVLPLVEKFLAARGLNISKAKTRVTHISEGFDFLGKNIRKFNGVCLTQPSKKNTKAFLDSIRGLIRANKAVKQDDLIGMLNPRIKGWAEFHSADASSQTFTRVDAVIWRSLWRWCRRRHPKKGAYWVKERYFHRIGNRNWVFAADDGQRFPDGNVKWKMLRIAADTKIRRHVKVNGLANPFDPEWESYFEARLSQKMVQSLHERRKLVKLWLAQDGKCLICEQPITKETGWHAHHIQRRVDGGKNTLENLVLLHPNCHNQLHVQGLKVVKPVRESEL</sequence>
<feature type="domain" description="Reverse transcriptase" evidence="2">
    <location>
        <begin position="112"/>
        <end position="350"/>
    </location>
</feature>
<dbReference type="InterPro" id="IPR013597">
    <property type="entry name" value="Mat_intron_G2"/>
</dbReference>
<keyword evidence="3" id="KW-0548">Nucleotidyltransferase</keyword>
<protein>
    <submittedName>
        <fullName evidence="3">Retron-type RNA-directed DNA polymerase</fullName>
    </submittedName>
</protein>
<dbReference type="InterPro" id="IPR000477">
    <property type="entry name" value="RT_dom"/>
</dbReference>
<proteinExistence type="inferred from homology"/>
<keyword evidence="3" id="KW-0695">RNA-directed DNA polymerase</keyword>
<dbReference type="CDD" id="cd00085">
    <property type="entry name" value="HNHc"/>
    <property type="match status" value="1"/>
</dbReference>
<keyword evidence="3" id="KW-0808">Transferase</keyword>
<dbReference type="Pfam" id="PF01844">
    <property type="entry name" value="HNH"/>
    <property type="match status" value="1"/>
</dbReference>
<dbReference type="SUPFAM" id="SSF56672">
    <property type="entry name" value="DNA/RNA polymerases"/>
    <property type="match status" value="1"/>
</dbReference>
<dbReference type="SMART" id="SM00507">
    <property type="entry name" value="HNHc"/>
    <property type="match status" value="1"/>
</dbReference>
<evidence type="ECO:0000256" key="1">
    <source>
        <dbReference type="ARBA" id="ARBA00034120"/>
    </source>
</evidence>